<dbReference type="GO" id="GO:0005829">
    <property type="term" value="C:cytosol"/>
    <property type="evidence" value="ECO:0007669"/>
    <property type="project" value="TreeGrafter"/>
</dbReference>
<evidence type="ECO:0000259" key="3">
    <source>
        <dbReference type="Pfam" id="PF03061"/>
    </source>
</evidence>
<evidence type="ECO:0000256" key="2">
    <source>
        <dbReference type="ARBA" id="ARBA00022801"/>
    </source>
</evidence>
<dbReference type="AlphaFoldDB" id="A0A7D7SHQ6"/>
<dbReference type="InterPro" id="IPR003736">
    <property type="entry name" value="PAAI_dom"/>
</dbReference>
<accession>A0A7D7SHQ6</accession>
<protein>
    <submittedName>
        <fullName evidence="4">Hotdog fold thioesterase</fullName>
    </submittedName>
</protein>
<dbReference type="KEGG" id="nsg:H3L94_10225"/>
<dbReference type="InterPro" id="IPR029069">
    <property type="entry name" value="HotDog_dom_sf"/>
</dbReference>
<dbReference type="CDD" id="cd03443">
    <property type="entry name" value="PaaI_thioesterase"/>
    <property type="match status" value="1"/>
</dbReference>
<proteinExistence type="inferred from homology"/>
<dbReference type="EMBL" id="CP059567">
    <property type="protein sequence ID" value="QMT40207.1"/>
    <property type="molecule type" value="Genomic_DNA"/>
</dbReference>
<evidence type="ECO:0000256" key="1">
    <source>
        <dbReference type="ARBA" id="ARBA00008324"/>
    </source>
</evidence>
<dbReference type="NCBIfam" id="TIGR00369">
    <property type="entry name" value="unchar_dom_1"/>
    <property type="match status" value="1"/>
</dbReference>
<dbReference type="Proteomes" id="UP000514752">
    <property type="component" value="Chromosome"/>
</dbReference>
<sequence length="144" mass="15866">MTETDKPVLLRHLNDLSRQTMLEWMGIEFIDVGEDFLLAKMPVRPQVHQPYGLLHGGASVALGESVGSTLSNHVLTDSGLMAVGTDITAHHLRPVFTGTVYCRAVLRRKGTSVHYTEMEVTDEKGRLVCAMSMSNMVVARKQAT</sequence>
<reference evidence="4 5" key="1">
    <citation type="submission" date="2020-07" db="EMBL/GenBank/DDBJ databases">
        <title>Genomic diversity of species in the Neisseriaceae family.</title>
        <authorList>
            <person name="Vincent A.T."/>
            <person name="Bernet E."/>
            <person name="Veyrier F.J."/>
        </authorList>
    </citation>
    <scope>NUCLEOTIDE SEQUENCE [LARGE SCALE GENOMIC DNA]</scope>
    <source>
        <strain evidence="4 5">DSM 22244</strain>
    </source>
</reference>
<dbReference type="SUPFAM" id="SSF54637">
    <property type="entry name" value="Thioesterase/thiol ester dehydrase-isomerase"/>
    <property type="match status" value="1"/>
</dbReference>
<dbReference type="RefSeq" id="WP_182121934.1">
    <property type="nucleotide sequence ID" value="NZ_CP059567.1"/>
</dbReference>
<name>A0A7D7SHQ6_9NEIS</name>
<keyword evidence="2" id="KW-0378">Hydrolase</keyword>
<dbReference type="InterPro" id="IPR006683">
    <property type="entry name" value="Thioestr_dom"/>
</dbReference>
<comment type="similarity">
    <text evidence="1">Belongs to the thioesterase PaaI family.</text>
</comment>
<evidence type="ECO:0000313" key="5">
    <source>
        <dbReference type="Proteomes" id="UP000514752"/>
    </source>
</evidence>
<dbReference type="PANTHER" id="PTHR43240">
    <property type="entry name" value="1,4-DIHYDROXY-2-NAPHTHOYL-COA THIOESTERASE 1"/>
    <property type="match status" value="1"/>
</dbReference>
<gene>
    <name evidence="4" type="ORF">H3L94_10225</name>
</gene>
<evidence type="ECO:0000313" key="4">
    <source>
        <dbReference type="EMBL" id="QMT40207.1"/>
    </source>
</evidence>
<dbReference type="PANTHER" id="PTHR43240:SF5">
    <property type="entry name" value="1,4-DIHYDROXY-2-NAPHTHOYL-COA THIOESTERASE 1"/>
    <property type="match status" value="1"/>
</dbReference>
<feature type="domain" description="Thioesterase" evidence="3">
    <location>
        <begin position="51"/>
        <end position="129"/>
    </location>
</feature>
<dbReference type="GO" id="GO:0061522">
    <property type="term" value="F:1,4-dihydroxy-2-naphthoyl-CoA thioesterase activity"/>
    <property type="evidence" value="ECO:0007669"/>
    <property type="project" value="TreeGrafter"/>
</dbReference>
<dbReference type="Pfam" id="PF03061">
    <property type="entry name" value="4HBT"/>
    <property type="match status" value="1"/>
</dbReference>
<dbReference type="Gene3D" id="3.10.129.10">
    <property type="entry name" value="Hotdog Thioesterase"/>
    <property type="match status" value="1"/>
</dbReference>
<organism evidence="4 5">
    <name type="scientific">Neisseria shayeganii</name>
    <dbReference type="NCBI Taxonomy" id="607712"/>
    <lineage>
        <taxon>Bacteria</taxon>
        <taxon>Pseudomonadati</taxon>
        <taxon>Pseudomonadota</taxon>
        <taxon>Betaproteobacteria</taxon>
        <taxon>Neisseriales</taxon>
        <taxon>Neisseriaceae</taxon>
        <taxon>Neisseria</taxon>
    </lineage>
</organism>